<evidence type="ECO:0000313" key="4">
    <source>
        <dbReference type="EMBL" id="TQL71779.1"/>
    </source>
</evidence>
<dbReference type="Pfam" id="PF00072">
    <property type="entry name" value="Response_reg"/>
    <property type="match status" value="1"/>
</dbReference>
<evidence type="ECO:0000256" key="1">
    <source>
        <dbReference type="PROSITE-ProRule" id="PRU00169"/>
    </source>
</evidence>
<feature type="modified residue" description="4-aspartylphosphate" evidence="1">
    <location>
        <position position="61"/>
    </location>
</feature>
<dbReference type="GO" id="GO:0000156">
    <property type="term" value="F:phosphorelay response regulator activity"/>
    <property type="evidence" value="ECO:0007669"/>
    <property type="project" value="InterPro"/>
</dbReference>
<dbReference type="Pfam" id="PF04397">
    <property type="entry name" value="LytTR"/>
    <property type="match status" value="1"/>
</dbReference>
<dbReference type="PANTHER" id="PTHR37299">
    <property type="entry name" value="TRANSCRIPTIONAL REGULATOR-RELATED"/>
    <property type="match status" value="1"/>
</dbReference>
<comment type="caution">
    <text evidence="4">The sequence shown here is derived from an EMBL/GenBank/DDBJ whole genome shotgun (WGS) entry which is preliminary data.</text>
</comment>
<name>A0A543AGS4_9MICC</name>
<dbReference type="InterPro" id="IPR007492">
    <property type="entry name" value="LytTR_DNA-bd_dom"/>
</dbReference>
<evidence type="ECO:0000313" key="5">
    <source>
        <dbReference type="Proteomes" id="UP000319746"/>
    </source>
</evidence>
<dbReference type="SMART" id="SM00850">
    <property type="entry name" value="LytTR"/>
    <property type="match status" value="1"/>
</dbReference>
<dbReference type="Proteomes" id="UP000319746">
    <property type="component" value="Unassembled WGS sequence"/>
</dbReference>
<dbReference type="OrthoDB" id="236568at2"/>
<dbReference type="GO" id="GO:0003677">
    <property type="term" value="F:DNA binding"/>
    <property type="evidence" value="ECO:0007669"/>
    <property type="project" value="InterPro"/>
</dbReference>
<accession>A0A543AGS4</accession>
<dbReference type="AlphaFoldDB" id="A0A543AGS4"/>
<dbReference type="PROSITE" id="PS50110">
    <property type="entry name" value="RESPONSE_REGULATORY"/>
    <property type="match status" value="1"/>
</dbReference>
<evidence type="ECO:0000259" key="3">
    <source>
        <dbReference type="PROSITE" id="PS50930"/>
    </source>
</evidence>
<dbReference type="InterPro" id="IPR046947">
    <property type="entry name" value="LytR-like"/>
</dbReference>
<dbReference type="InterPro" id="IPR011006">
    <property type="entry name" value="CheY-like_superfamily"/>
</dbReference>
<gene>
    <name evidence="4" type="ORF">FB556_2281</name>
</gene>
<dbReference type="RefSeq" id="WP_141867636.1">
    <property type="nucleotide sequence ID" value="NZ_BAABAN010000001.1"/>
</dbReference>
<protein>
    <submittedName>
        <fullName evidence="4">LytTR family two component transcriptional regulator</fullName>
    </submittedName>
</protein>
<keyword evidence="1" id="KW-0597">Phosphoprotein</keyword>
<dbReference type="Gene3D" id="2.40.50.1020">
    <property type="entry name" value="LytTr DNA-binding domain"/>
    <property type="match status" value="1"/>
</dbReference>
<feature type="domain" description="Response regulatory" evidence="2">
    <location>
        <begin position="10"/>
        <end position="126"/>
    </location>
</feature>
<organism evidence="4 5">
    <name type="scientific">Enteractinococcus coprophilus</name>
    <dbReference type="NCBI Taxonomy" id="1027633"/>
    <lineage>
        <taxon>Bacteria</taxon>
        <taxon>Bacillati</taxon>
        <taxon>Actinomycetota</taxon>
        <taxon>Actinomycetes</taxon>
        <taxon>Micrococcales</taxon>
        <taxon>Micrococcaceae</taxon>
    </lineage>
</organism>
<feature type="domain" description="HTH LytTR-type" evidence="3">
    <location>
        <begin position="143"/>
        <end position="245"/>
    </location>
</feature>
<sequence length="256" mass="28993">MSQSQDPGLHVLAVDDEVPAVEQMQWLLEADPLVGVVHTATSVAGAKHVMSRHRVDVVMLDIHMPGHTGMDLAHELRRQDNGDVPHVIFVTADARPAVHAFELDALDYLLKPVRPARLHEALRKTLSRVDTGAITQLPEQGRVTVQQGAQQLFVPIRTIRWAQAQGDYARIYTEDDSYLLRISLTGIEEDWAGYDFVRIHRSHIVNLNYANKIVQQDSKMFMFVGDTELPVSRRLMPQVRQRLKQLNFRSVPRSDG</sequence>
<dbReference type="SMART" id="SM00448">
    <property type="entry name" value="REC"/>
    <property type="match status" value="1"/>
</dbReference>
<evidence type="ECO:0000259" key="2">
    <source>
        <dbReference type="PROSITE" id="PS50110"/>
    </source>
</evidence>
<reference evidence="4 5" key="1">
    <citation type="submission" date="2019-06" db="EMBL/GenBank/DDBJ databases">
        <title>Sequencing the genomes of 1000 actinobacteria strains.</title>
        <authorList>
            <person name="Klenk H.-P."/>
        </authorList>
    </citation>
    <scope>NUCLEOTIDE SEQUENCE [LARGE SCALE GENOMIC DNA]</scope>
    <source>
        <strain evidence="4 5">DSM 24083</strain>
    </source>
</reference>
<proteinExistence type="predicted"/>
<dbReference type="SUPFAM" id="SSF52172">
    <property type="entry name" value="CheY-like"/>
    <property type="match status" value="1"/>
</dbReference>
<dbReference type="EMBL" id="VFOU01000003">
    <property type="protein sequence ID" value="TQL71779.1"/>
    <property type="molecule type" value="Genomic_DNA"/>
</dbReference>
<dbReference type="InterPro" id="IPR001789">
    <property type="entry name" value="Sig_transdc_resp-reg_receiver"/>
</dbReference>
<keyword evidence="5" id="KW-1185">Reference proteome</keyword>
<dbReference type="PANTHER" id="PTHR37299:SF1">
    <property type="entry name" value="STAGE 0 SPORULATION PROTEIN A HOMOLOG"/>
    <property type="match status" value="1"/>
</dbReference>
<dbReference type="Gene3D" id="3.40.50.2300">
    <property type="match status" value="1"/>
</dbReference>
<dbReference type="PROSITE" id="PS50930">
    <property type="entry name" value="HTH_LYTTR"/>
    <property type="match status" value="1"/>
</dbReference>